<dbReference type="SUPFAM" id="SSF57903">
    <property type="entry name" value="FYVE/PHD zinc finger"/>
    <property type="match status" value="1"/>
</dbReference>
<gene>
    <name evidence="10" type="ORF">Rt10032_c14g5318</name>
</gene>
<dbReference type="GO" id="GO:0045814">
    <property type="term" value="P:negative regulation of gene expression, epigenetic"/>
    <property type="evidence" value="ECO:0007669"/>
    <property type="project" value="TreeGrafter"/>
</dbReference>
<dbReference type="GO" id="GO:0003682">
    <property type="term" value="F:chromatin binding"/>
    <property type="evidence" value="ECO:0007669"/>
    <property type="project" value="TreeGrafter"/>
</dbReference>
<dbReference type="GO" id="GO:0008270">
    <property type="term" value="F:zinc ion binding"/>
    <property type="evidence" value="ECO:0007669"/>
    <property type="project" value="UniProtKB-KW"/>
</dbReference>
<dbReference type="AlphaFoldDB" id="A0A511KLU6"/>
<dbReference type="Gene3D" id="3.30.40.10">
    <property type="entry name" value="Zinc/RING finger domain, C3HC4 (zinc finger)"/>
    <property type="match status" value="1"/>
</dbReference>
<evidence type="ECO:0000313" key="11">
    <source>
        <dbReference type="Proteomes" id="UP000321518"/>
    </source>
</evidence>
<keyword evidence="7" id="KW-0175">Coiled coil</keyword>
<organism evidence="10 11">
    <name type="scientific">Rhodotorula toruloides</name>
    <name type="common">Yeast</name>
    <name type="synonym">Rhodosporidium toruloides</name>
    <dbReference type="NCBI Taxonomy" id="5286"/>
    <lineage>
        <taxon>Eukaryota</taxon>
        <taxon>Fungi</taxon>
        <taxon>Dikarya</taxon>
        <taxon>Basidiomycota</taxon>
        <taxon>Pucciniomycotina</taxon>
        <taxon>Microbotryomycetes</taxon>
        <taxon>Sporidiobolales</taxon>
        <taxon>Sporidiobolaceae</taxon>
        <taxon>Rhodotorula</taxon>
    </lineage>
</organism>
<evidence type="ECO:0000313" key="10">
    <source>
        <dbReference type="EMBL" id="GEM11301.1"/>
    </source>
</evidence>
<name>A0A511KLU6_RHOTO</name>
<evidence type="ECO:0000256" key="1">
    <source>
        <dbReference type="ARBA" id="ARBA00004123"/>
    </source>
</evidence>
<evidence type="ECO:0000256" key="6">
    <source>
        <dbReference type="PROSITE-ProRule" id="PRU00146"/>
    </source>
</evidence>
<feature type="compositionally biased region" description="Acidic residues" evidence="8">
    <location>
        <begin position="185"/>
        <end position="218"/>
    </location>
</feature>
<dbReference type="Proteomes" id="UP000321518">
    <property type="component" value="Unassembled WGS sequence"/>
</dbReference>
<accession>A0A511KLU6</accession>
<reference evidence="10 11" key="1">
    <citation type="submission" date="2019-07" db="EMBL/GenBank/DDBJ databases">
        <title>Rhodotorula toruloides NBRC10032 genome sequencing.</title>
        <authorList>
            <person name="Shida Y."/>
            <person name="Takaku H."/>
            <person name="Ogasawara W."/>
            <person name="Mori K."/>
        </authorList>
    </citation>
    <scope>NUCLEOTIDE SEQUENCE [LARGE SCALE GENOMIC DNA]</scope>
    <source>
        <strain evidence="10 11">NBRC10032</strain>
    </source>
</reference>
<dbReference type="CDD" id="cd15502">
    <property type="entry name" value="PHD_Phf1p_Phf2p_like"/>
    <property type="match status" value="1"/>
</dbReference>
<evidence type="ECO:0000256" key="5">
    <source>
        <dbReference type="ARBA" id="ARBA00023242"/>
    </source>
</evidence>
<dbReference type="InterPro" id="IPR013083">
    <property type="entry name" value="Znf_RING/FYVE/PHD"/>
</dbReference>
<feature type="compositionally biased region" description="Low complexity" evidence="8">
    <location>
        <begin position="538"/>
        <end position="553"/>
    </location>
</feature>
<dbReference type="Pfam" id="PF00628">
    <property type="entry name" value="PHD"/>
    <property type="match status" value="1"/>
</dbReference>
<feature type="compositionally biased region" description="Low complexity" evidence="8">
    <location>
        <begin position="15"/>
        <end position="38"/>
    </location>
</feature>
<evidence type="ECO:0000256" key="3">
    <source>
        <dbReference type="ARBA" id="ARBA00022771"/>
    </source>
</evidence>
<dbReference type="InterPro" id="IPR001965">
    <property type="entry name" value="Znf_PHD"/>
</dbReference>
<feature type="region of interest" description="Disordered" evidence="8">
    <location>
        <begin position="438"/>
        <end position="523"/>
    </location>
</feature>
<dbReference type="PANTHER" id="PTHR12628:SF10">
    <property type="entry name" value="HOMEOBOX DOMAIN-CONTAINING PROTEIN"/>
    <property type="match status" value="1"/>
</dbReference>
<feature type="domain" description="PHD-type" evidence="9">
    <location>
        <begin position="261"/>
        <end position="316"/>
    </location>
</feature>
<keyword evidence="5" id="KW-0539">Nucleus</keyword>
<evidence type="ECO:0000259" key="9">
    <source>
        <dbReference type="PROSITE" id="PS50016"/>
    </source>
</evidence>
<keyword evidence="4" id="KW-0862">Zinc</keyword>
<comment type="caution">
    <text evidence="10">The sequence shown here is derived from an EMBL/GenBank/DDBJ whole genome shotgun (WGS) entry which is preliminary data.</text>
</comment>
<dbReference type="InterPro" id="IPR011011">
    <property type="entry name" value="Znf_FYVE_PHD"/>
</dbReference>
<keyword evidence="2" id="KW-0479">Metal-binding</keyword>
<dbReference type="SMART" id="SM00249">
    <property type="entry name" value="PHD"/>
    <property type="match status" value="1"/>
</dbReference>
<keyword evidence="3 6" id="KW-0863">Zinc-finger</keyword>
<feature type="coiled-coil region" evidence="7">
    <location>
        <begin position="403"/>
        <end position="430"/>
    </location>
</feature>
<sequence length="646" mass="67323">MDALDPSLNAYTITGQPEYPHPHQQQHQGIQLGGQPQPDHNGTLQFEEDLKDIPQALANYGGTAPAAPPAAQPGQLQTFPSVLQQPPPAVQGGPVAGIPVNPAPQNMQAPLMPQYGPDGNPLPPKRPRGRPRKVPGTESRGPATPASGADSPSGRGRPKARGRGRGRGRGGRGGRGGKRMRASSDEDDFTGDTTESDADGEDDEQKSVDLNEEVDDDFGTGKMAPMTKFGRKVSKPKTFVPTNKPTIQRKKRAPMVNLDANLMCQVCNQGHSPPENRLVICEACNRGWHQLCSVPTIEHSVVDSTLPWFCSSCDAKVSATKTPIDVMVGEGWTTGRGEDKGEGREAERENEYDEAIKKEWLETMPLHQLVGYVLSVEKKFAPLVDDSSTSLPMWPANLPATVAEAKLQLLREAAAREEALERQAEELAAAQGLIPMQTPSAAGSEAGTPLTFDGALPGDTPARTAASRRAEAEAGPFTPGAASTSFAGAGPSTSQGLHTMAGQQQQPHQASFASPQPHQPASSIPLYLRQPFNAQPALSGAAGAAGGSVSPSGSPQPPFDIPVSASTSSTAAAQANRYAPYAPGGSASPVPPQHAMQNAGFYGAGSGFRGESNGGYGNANAFAQGGAPGGYEAMARSASGGGGMQQ</sequence>
<dbReference type="GO" id="GO:0005634">
    <property type="term" value="C:nucleus"/>
    <property type="evidence" value="ECO:0007669"/>
    <property type="project" value="UniProtKB-SubCell"/>
</dbReference>
<feature type="region of interest" description="Disordered" evidence="8">
    <location>
        <begin position="538"/>
        <end position="568"/>
    </location>
</feature>
<feature type="compositionally biased region" description="Polar residues" evidence="8">
    <location>
        <begin position="74"/>
        <end position="83"/>
    </location>
</feature>
<evidence type="ECO:0000256" key="8">
    <source>
        <dbReference type="SAM" id="MobiDB-lite"/>
    </source>
</evidence>
<protein>
    <submittedName>
        <fullName evidence="10">Zinc finger, PHD-type protein</fullName>
    </submittedName>
</protein>
<feature type="compositionally biased region" description="Low complexity" evidence="8">
    <location>
        <begin position="90"/>
        <end position="100"/>
    </location>
</feature>
<evidence type="ECO:0000256" key="7">
    <source>
        <dbReference type="SAM" id="Coils"/>
    </source>
</evidence>
<evidence type="ECO:0000256" key="4">
    <source>
        <dbReference type="ARBA" id="ARBA00022833"/>
    </source>
</evidence>
<dbReference type="InterPro" id="IPR019786">
    <property type="entry name" value="Zinc_finger_PHD-type_CS"/>
</dbReference>
<feature type="compositionally biased region" description="Basic and acidic residues" evidence="8">
    <location>
        <begin position="336"/>
        <end position="350"/>
    </location>
</feature>
<feature type="region of interest" description="Disordered" evidence="8">
    <location>
        <begin position="1"/>
        <end position="226"/>
    </location>
</feature>
<dbReference type="PROSITE" id="PS01359">
    <property type="entry name" value="ZF_PHD_1"/>
    <property type="match status" value="1"/>
</dbReference>
<proteinExistence type="predicted"/>
<evidence type="ECO:0000256" key="2">
    <source>
        <dbReference type="ARBA" id="ARBA00022723"/>
    </source>
</evidence>
<dbReference type="EMBL" id="BJWK01000014">
    <property type="protein sequence ID" value="GEM11301.1"/>
    <property type="molecule type" value="Genomic_DNA"/>
</dbReference>
<feature type="compositionally biased region" description="Basic residues" evidence="8">
    <location>
        <begin position="156"/>
        <end position="181"/>
    </location>
</feature>
<dbReference type="PANTHER" id="PTHR12628">
    <property type="entry name" value="POLYCOMB-LIKE TRANSCRIPTION FACTOR"/>
    <property type="match status" value="1"/>
</dbReference>
<feature type="compositionally biased region" description="Polar residues" evidence="8">
    <location>
        <begin position="481"/>
        <end position="522"/>
    </location>
</feature>
<feature type="region of interest" description="Disordered" evidence="8">
    <location>
        <begin position="329"/>
        <end position="350"/>
    </location>
</feature>
<comment type="subcellular location">
    <subcellularLocation>
        <location evidence="1">Nucleus</location>
    </subcellularLocation>
</comment>
<dbReference type="GO" id="GO:0003677">
    <property type="term" value="F:DNA binding"/>
    <property type="evidence" value="ECO:0007669"/>
    <property type="project" value="TreeGrafter"/>
</dbReference>
<dbReference type="InterPro" id="IPR019787">
    <property type="entry name" value="Znf_PHD-finger"/>
</dbReference>
<dbReference type="PROSITE" id="PS50016">
    <property type="entry name" value="ZF_PHD_2"/>
    <property type="match status" value="1"/>
</dbReference>
<dbReference type="OrthoDB" id="787137at2759"/>